<dbReference type="AlphaFoldDB" id="A0A0D0FBK5"/>
<feature type="transmembrane region" description="Helical" evidence="1">
    <location>
        <begin position="222"/>
        <end position="242"/>
    </location>
</feature>
<dbReference type="CDD" id="cd21809">
    <property type="entry name" value="ABC-2_lan_permease-like"/>
    <property type="match status" value="1"/>
</dbReference>
<protein>
    <submittedName>
        <fullName evidence="2">Uncharacterized protein</fullName>
    </submittedName>
</protein>
<dbReference type="RefSeq" id="WP_052480372.1">
    <property type="nucleotide sequence ID" value="NZ_JAMAXM010000004.1"/>
</dbReference>
<evidence type="ECO:0000256" key="1">
    <source>
        <dbReference type="SAM" id="Phobius"/>
    </source>
</evidence>
<feature type="transmembrane region" description="Helical" evidence="1">
    <location>
        <begin position="109"/>
        <end position="129"/>
    </location>
</feature>
<dbReference type="Proteomes" id="UP000032076">
    <property type="component" value="Unassembled WGS sequence"/>
</dbReference>
<proteinExistence type="predicted"/>
<sequence length="247" mass="28516">MLKSILWSEWLKIRCYPSIWLMIFLLPLFLTIVGVMNYTTNLHVFEEVGMVGWMGTWTQVEFLYGMVLCPVLSSVFVALLCRFEHAYGGWEQLLAFPISKNAVYLSKMIWAWSLIGLTNTVLFGYFFVIGKLMGVSGIFPFISVLKLFFGGWFATLPLIAIQLWLSTRLKNFALPIAINFAFVMPNVFISSSKYGKYYPWSQPAYAMTPENQLGVIQSLQDFYLVVIIIFVIFFIIGLFNFVRIEFR</sequence>
<organism evidence="2 3">
    <name type="scientific">Caldibacillus thermoamylovorans</name>
    <dbReference type="NCBI Taxonomy" id="35841"/>
    <lineage>
        <taxon>Bacteria</taxon>
        <taxon>Bacillati</taxon>
        <taxon>Bacillota</taxon>
        <taxon>Bacilli</taxon>
        <taxon>Bacillales</taxon>
        <taxon>Bacillaceae</taxon>
        <taxon>Caldibacillus</taxon>
    </lineage>
</organism>
<evidence type="ECO:0000313" key="2">
    <source>
        <dbReference type="EMBL" id="KIO72368.1"/>
    </source>
</evidence>
<feature type="transmembrane region" description="Helical" evidence="1">
    <location>
        <begin position="141"/>
        <end position="165"/>
    </location>
</feature>
<feature type="transmembrane region" description="Helical" evidence="1">
    <location>
        <begin position="62"/>
        <end position="81"/>
    </location>
</feature>
<keyword evidence="1" id="KW-0472">Membrane</keyword>
<name>A0A0D0FBK5_9BACI</name>
<dbReference type="EMBL" id="JXLU01000095">
    <property type="protein sequence ID" value="KIO72368.1"/>
    <property type="molecule type" value="Genomic_DNA"/>
</dbReference>
<keyword evidence="1" id="KW-0812">Transmembrane</keyword>
<reference evidence="2 3" key="1">
    <citation type="submission" date="2015-01" db="EMBL/GenBank/DDBJ databases">
        <title>Draft Genome Sequences of Four Bacillus thermoamylovorans Strains, Isolated From Food Products.</title>
        <authorList>
            <person name="Krawcyk A.O."/>
            <person name="Berendsen E.M."/>
            <person name="Eijlander R.T."/>
            <person name="de Jong A."/>
            <person name="Wells-Bennik M."/>
            <person name="Kuipers O.P."/>
        </authorList>
    </citation>
    <scope>NUCLEOTIDE SEQUENCE [LARGE SCALE GENOMIC DNA]</scope>
    <source>
        <strain evidence="2 3">B4167</strain>
    </source>
</reference>
<keyword evidence="1" id="KW-1133">Transmembrane helix</keyword>
<accession>A0A0D0FBK5</accession>
<comment type="caution">
    <text evidence="2">The sequence shown here is derived from an EMBL/GenBank/DDBJ whole genome shotgun (WGS) entry which is preliminary data.</text>
</comment>
<evidence type="ECO:0000313" key="3">
    <source>
        <dbReference type="Proteomes" id="UP000032076"/>
    </source>
</evidence>
<feature type="transmembrane region" description="Helical" evidence="1">
    <location>
        <begin position="172"/>
        <end position="189"/>
    </location>
</feature>
<feature type="transmembrane region" description="Helical" evidence="1">
    <location>
        <begin position="20"/>
        <end position="42"/>
    </location>
</feature>
<dbReference type="Pfam" id="PF12730">
    <property type="entry name" value="ABC2_membrane_4"/>
    <property type="match status" value="1"/>
</dbReference>
<gene>
    <name evidence="2" type="ORF">B4167_1058</name>
</gene>
<dbReference type="OrthoDB" id="9781996at2"/>